<feature type="signal peptide" evidence="4">
    <location>
        <begin position="1"/>
        <end position="19"/>
    </location>
</feature>
<evidence type="ECO:0000313" key="7">
    <source>
        <dbReference type="Proteomes" id="UP001516023"/>
    </source>
</evidence>
<evidence type="ECO:0000313" key="6">
    <source>
        <dbReference type="EMBL" id="KAL3785474.1"/>
    </source>
</evidence>
<sequence>MKWRDLPKILLLIPTVLSAASSSRQECDNDGTTADTTCKITEKAKQTDYMDPSKFKKLVLSFEEDESILPQLRGTIDNVISKADITAFISALPKVEFVKASGYDDDINSNGRVYAAPEGYAAIGLKELKTSSSEAYNKLLQMREHVRSTTEKALHLCPGSLYIDFTTISQKTEGGAHTPHADNCIHYFDDGVVTCDPARVHPYPNRVAASIMYLNDPGNGNYEGGQFYFANRTNHGEVEALGTVNIDAGKMIYFTSGIENLHGALPVLSSGGGGREIVEPRRLALAMWYVFDPSLKESVDDSDPNDPTEIFTLLLPESVEVTSLLQYIGTYIVSLQRKPTIGAWTVSKYGHSILHILFKDHSAMFSMNFMDPHQLTDVSSRIVVERHTDVNKRPSLQYMLQESVLLHGVLDELSKFMSDRLFDENERVSVNDGLEAARKKLPGRQAS</sequence>
<gene>
    <name evidence="6" type="ORF">HJC23_008284</name>
</gene>
<dbReference type="Pfam" id="PF13640">
    <property type="entry name" value="2OG-FeII_Oxy_3"/>
    <property type="match status" value="1"/>
</dbReference>
<evidence type="ECO:0000256" key="4">
    <source>
        <dbReference type="SAM" id="SignalP"/>
    </source>
</evidence>
<dbReference type="PANTHER" id="PTHR14049">
    <property type="entry name" value="LEPRECAN 1"/>
    <property type="match status" value="1"/>
</dbReference>
<reference evidence="6 7" key="1">
    <citation type="journal article" date="2020" name="G3 (Bethesda)">
        <title>Improved Reference Genome for Cyclotella cryptica CCMP332, a Model for Cell Wall Morphogenesis, Salinity Adaptation, and Lipid Production in Diatoms (Bacillariophyta).</title>
        <authorList>
            <person name="Roberts W.R."/>
            <person name="Downey K.M."/>
            <person name="Ruck E.C."/>
            <person name="Traller J.C."/>
            <person name="Alverson A.J."/>
        </authorList>
    </citation>
    <scope>NUCLEOTIDE SEQUENCE [LARGE SCALE GENOMIC DNA]</scope>
    <source>
        <strain evidence="6 7">CCMP332</strain>
    </source>
</reference>
<keyword evidence="2" id="KW-0223">Dioxygenase</keyword>
<protein>
    <recommendedName>
        <fullName evidence="5">Prolyl 4-hydroxylase alpha subunit domain-containing protein</fullName>
    </recommendedName>
</protein>
<dbReference type="InterPro" id="IPR044862">
    <property type="entry name" value="Pro_4_hyd_alph_FE2OG_OXY"/>
</dbReference>
<dbReference type="InterPro" id="IPR006620">
    <property type="entry name" value="Pro_4_hyd_alph"/>
</dbReference>
<evidence type="ECO:0000256" key="3">
    <source>
        <dbReference type="ARBA" id="ARBA00023002"/>
    </source>
</evidence>
<feature type="chain" id="PRO_5044871752" description="Prolyl 4-hydroxylase alpha subunit domain-containing protein" evidence="4">
    <location>
        <begin position="20"/>
        <end position="447"/>
    </location>
</feature>
<dbReference type="SMART" id="SM00702">
    <property type="entry name" value="P4Hc"/>
    <property type="match status" value="1"/>
</dbReference>
<evidence type="ECO:0000256" key="1">
    <source>
        <dbReference type="ARBA" id="ARBA00001961"/>
    </source>
</evidence>
<dbReference type="Proteomes" id="UP001516023">
    <property type="component" value="Unassembled WGS sequence"/>
</dbReference>
<dbReference type="GO" id="GO:0051213">
    <property type="term" value="F:dioxygenase activity"/>
    <property type="evidence" value="ECO:0007669"/>
    <property type="project" value="UniProtKB-KW"/>
</dbReference>
<organism evidence="6 7">
    <name type="scientific">Cyclotella cryptica</name>
    <dbReference type="NCBI Taxonomy" id="29204"/>
    <lineage>
        <taxon>Eukaryota</taxon>
        <taxon>Sar</taxon>
        <taxon>Stramenopiles</taxon>
        <taxon>Ochrophyta</taxon>
        <taxon>Bacillariophyta</taxon>
        <taxon>Coscinodiscophyceae</taxon>
        <taxon>Thalassiosirophycidae</taxon>
        <taxon>Stephanodiscales</taxon>
        <taxon>Stephanodiscaceae</taxon>
        <taxon>Cyclotella</taxon>
    </lineage>
</organism>
<dbReference type="InterPro" id="IPR039575">
    <property type="entry name" value="P3H"/>
</dbReference>
<proteinExistence type="predicted"/>
<keyword evidence="4" id="KW-0732">Signal</keyword>
<name>A0ABD3PCN2_9STRA</name>
<dbReference type="AlphaFoldDB" id="A0ABD3PCN2"/>
<feature type="domain" description="Prolyl 4-hydroxylase alpha subunit" evidence="5">
    <location>
        <begin position="71"/>
        <end position="290"/>
    </location>
</feature>
<dbReference type="EMBL" id="JABMIG020000214">
    <property type="protein sequence ID" value="KAL3785474.1"/>
    <property type="molecule type" value="Genomic_DNA"/>
</dbReference>
<dbReference type="Gene3D" id="2.60.120.620">
    <property type="entry name" value="q2cbj1_9rhob like domain"/>
    <property type="match status" value="1"/>
</dbReference>
<keyword evidence="7" id="KW-1185">Reference proteome</keyword>
<evidence type="ECO:0000259" key="5">
    <source>
        <dbReference type="SMART" id="SM00702"/>
    </source>
</evidence>
<comment type="caution">
    <text evidence="6">The sequence shown here is derived from an EMBL/GenBank/DDBJ whole genome shotgun (WGS) entry which is preliminary data.</text>
</comment>
<accession>A0ABD3PCN2</accession>
<comment type="cofactor">
    <cofactor evidence="1">
        <name>L-ascorbate</name>
        <dbReference type="ChEBI" id="CHEBI:38290"/>
    </cofactor>
</comment>
<dbReference type="PANTHER" id="PTHR14049:SF9">
    <property type="entry name" value="PROCOLLAGEN-PROLINE 3-DIOXYGENASE"/>
    <property type="match status" value="1"/>
</dbReference>
<evidence type="ECO:0000256" key="2">
    <source>
        <dbReference type="ARBA" id="ARBA00022964"/>
    </source>
</evidence>
<keyword evidence="3" id="KW-0560">Oxidoreductase</keyword>